<proteinExistence type="predicted"/>
<evidence type="ECO:0000313" key="3">
    <source>
        <dbReference type="Proteomes" id="UP001244341"/>
    </source>
</evidence>
<keyword evidence="3" id="KW-1185">Reference proteome</keyword>
<dbReference type="EMBL" id="CP126210">
    <property type="protein sequence ID" value="WIA11293.1"/>
    <property type="molecule type" value="Genomic_DNA"/>
</dbReference>
<gene>
    <name evidence="2" type="ORF">OEZ85_011416</name>
</gene>
<evidence type="ECO:0008006" key="4">
    <source>
        <dbReference type="Google" id="ProtNLM"/>
    </source>
</evidence>
<organism evidence="2 3">
    <name type="scientific">Tetradesmus obliquus</name>
    <name type="common">Green alga</name>
    <name type="synonym">Acutodesmus obliquus</name>
    <dbReference type="NCBI Taxonomy" id="3088"/>
    <lineage>
        <taxon>Eukaryota</taxon>
        <taxon>Viridiplantae</taxon>
        <taxon>Chlorophyta</taxon>
        <taxon>core chlorophytes</taxon>
        <taxon>Chlorophyceae</taxon>
        <taxon>CS clade</taxon>
        <taxon>Sphaeropleales</taxon>
        <taxon>Scenedesmaceae</taxon>
        <taxon>Tetradesmus</taxon>
    </lineage>
</organism>
<dbReference type="Proteomes" id="UP001244341">
    <property type="component" value="Chromosome 3b"/>
</dbReference>
<reference evidence="2 3" key="1">
    <citation type="submission" date="2023-05" db="EMBL/GenBank/DDBJ databases">
        <title>A 100% complete, gapless, phased diploid assembly of the Scenedesmus obliquus UTEX 3031 genome.</title>
        <authorList>
            <person name="Biondi T.C."/>
            <person name="Hanschen E.R."/>
            <person name="Kwon T."/>
            <person name="Eng W."/>
            <person name="Kruse C.P.S."/>
            <person name="Koehler S.I."/>
            <person name="Kunde Y."/>
            <person name="Gleasner C.D."/>
            <person name="You Mak K.T."/>
            <person name="Polle J."/>
            <person name="Hovde B.T."/>
            <person name="Starkenburg S.R."/>
        </authorList>
    </citation>
    <scope>NUCLEOTIDE SEQUENCE [LARGE SCALE GENOMIC DNA]</scope>
    <source>
        <strain evidence="2 3">DOE0152z</strain>
    </source>
</reference>
<name>A0ABY8TQA2_TETOB</name>
<keyword evidence="1" id="KW-0732">Signal</keyword>
<evidence type="ECO:0000256" key="1">
    <source>
        <dbReference type="SAM" id="SignalP"/>
    </source>
</evidence>
<evidence type="ECO:0000313" key="2">
    <source>
        <dbReference type="EMBL" id="WIA11293.1"/>
    </source>
</evidence>
<feature type="signal peptide" evidence="1">
    <location>
        <begin position="1"/>
        <end position="17"/>
    </location>
</feature>
<sequence>MWSCTTLVLALLMVAEGTPLQASRSNAHSGARSLLQLSVKTKLVQQLPAYMAGLAASCPPEDDCRDLRINFSYESSKKVFSDLVASGTFQFIDPNGCTGMLGGSCSATARIPYTDGIIKPITGTPTIVMGKGTGVHALKEVKAELRWGTAATCVPGTLPPPAVPSGTTMFYYGTKCQVVIFEYNAAKPSNICNHYFTGKTHAQINYDEKQPPNSKQSPKIQVWSCKDLVYDTGDCQTC</sequence>
<accession>A0ABY8TQA2</accession>
<feature type="chain" id="PRO_5046487740" description="Pherophorin domain-containing protein" evidence="1">
    <location>
        <begin position="18"/>
        <end position="238"/>
    </location>
</feature>
<protein>
    <recommendedName>
        <fullName evidence="4">Pherophorin domain-containing protein</fullName>
    </recommendedName>
</protein>